<comment type="caution">
    <text evidence="2">The sequence shown here is derived from an EMBL/GenBank/DDBJ whole genome shotgun (WGS) entry which is preliminary data.</text>
</comment>
<accession>A0A8J2P4R0</accession>
<dbReference type="AlphaFoldDB" id="A0A8J2P4R0"/>
<protein>
    <submittedName>
        <fullName evidence="2">Uncharacterized protein</fullName>
    </submittedName>
</protein>
<evidence type="ECO:0000313" key="2">
    <source>
        <dbReference type="EMBL" id="CAG7731735.1"/>
    </source>
</evidence>
<gene>
    <name evidence="2" type="ORF">AFUS01_LOCUS20309</name>
</gene>
<evidence type="ECO:0000313" key="3">
    <source>
        <dbReference type="Proteomes" id="UP000708208"/>
    </source>
</evidence>
<dbReference type="Proteomes" id="UP000708208">
    <property type="component" value="Unassembled WGS sequence"/>
</dbReference>
<keyword evidence="1" id="KW-0732">Signal</keyword>
<name>A0A8J2P4R0_9HEXA</name>
<proteinExistence type="predicted"/>
<evidence type="ECO:0000256" key="1">
    <source>
        <dbReference type="SAM" id="SignalP"/>
    </source>
</evidence>
<feature type="chain" id="PRO_5035150232" evidence="1">
    <location>
        <begin position="16"/>
        <end position="124"/>
    </location>
</feature>
<dbReference type="EMBL" id="CAJVCH010218940">
    <property type="protein sequence ID" value="CAG7731735.1"/>
    <property type="molecule type" value="Genomic_DNA"/>
</dbReference>
<keyword evidence="3" id="KW-1185">Reference proteome</keyword>
<sequence>MKAFIAVLLVAAVSGQLSTGVENTRLRQLYLQGQYQRGGLAGLLNGYGTGVQGGVLGGRIQEGVYGNGVEGGVLGGGLGGLTYGGLGGKGLGGLGFGNGIEGTGVYGGLFGGYTGEQTGVYYTL</sequence>
<reference evidence="2" key="1">
    <citation type="submission" date="2021-06" db="EMBL/GenBank/DDBJ databases">
        <authorList>
            <person name="Hodson N. C."/>
            <person name="Mongue J. A."/>
            <person name="Jaron S. K."/>
        </authorList>
    </citation>
    <scope>NUCLEOTIDE SEQUENCE</scope>
</reference>
<organism evidence="2 3">
    <name type="scientific">Allacma fusca</name>
    <dbReference type="NCBI Taxonomy" id="39272"/>
    <lineage>
        <taxon>Eukaryota</taxon>
        <taxon>Metazoa</taxon>
        <taxon>Ecdysozoa</taxon>
        <taxon>Arthropoda</taxon>
        <taxon>Hexapoda</taxon>
        <taxon>Collembola</taxon>
        <taxon>Symphypleona</taxon>
        <taxon>Sminthuridae</taxon>
        <taxon>Allacma</taxon>
    </lineage>
</organism>
<feature type="signal peptide" evidence="1">
    <location>
        <begin position="1"/>
        <end position="15"/>
    </location>
</feature>
<feature type="non-terminal residue" evidence="2">
    <location>
        <position position="124"/>
    </location>
</feature>